<reference evidence="2" key="2">
    <citation type="submission" date="2020-09" db="EMBL/GenBank/DDBJ databases">
        <authorList>
            <person name="Sun Q."/>
            <person name="Ohkuma M."/>
        </authorList>
    </citation>
    <scope>NUCLEOTIDE SEQUENCE</scope>
    <source>
        <strain evidence="2">JCM 3091</strain>
    </source>
</reference>
<organism evidence="2 3">
    <name type="scientific">Pilimelia terevasa</name>
    <dbReference type="NCBI Taxonomy" id="53372"/>
    <lineage>
        <taxon>Bacteria</taxon>
        <taxon>Bacillati</taxon>
        <taxon>Actinomycetota</taxon>
        <taxon>Actinomycetes</taxon>
        <taxon>Micromonosporales</taxon>
        <taxon>Micromonosporaceae</taxon>
        <taxon>Pilimelia</taxon>
    </lineage>
</organism>
<proteinExistence type="predicted"/>
<dbReference type="AlphaFoldDB" id="A0A8J3BJQ6"/>
<gene>
    <name evidence="2" type="ORF">GCM10010124_05130</name>
</gene>
<dbReference type="EMBL" id="BMQC01000001">
    <property type="protein sequence ID" value="GGK15415.1"/>
    <property type="molecule type" value="Genomic_DNA"/>
</dbReference>
<sequence>MHPLWNTGSPGTGDPVRVRQLPVSTLRSRTDCCNCVCCGAALADVAGASTAAPAISTAAMDPPSLTDIRIAISLTVRRALLARSPTVRGGIRTGNLRGFPPPGGYPGTLYPRRNHPHRPAKRLTAPSPAGTVPSARNAQYR</sequence>
<accession>A0A8J3BJQ6</accession>
<evidence type="ECO:0000313" key="2">
    <source>
        <dbReference type="EMBL" id="GGK15415.1"/>
    </source>
</evidence>
<evidence type="ECO:0000313" key="3">
    <source>
        <dbReference type="Proteomes" id="UP000662200"/>
    </source>
</evidence>
<evidence type="ECO:0000256" key="1">
    <source>
        <dbReference type="SAM" id="MobiDB-lite"/>
    </source>
</evidence>
<comment type="caution">
    <text evidence="2">The sequence shown here is derived from an EMBL/GenBank/DDBJ whole genome shotgun (WGS) entry which is preliminary data.</text>
</comment>
<keyword evidence="3" id="KW-1185">Reference proteome</keyword>
<feature type="region of interest" description="Disordered" evidence="1">
    <location>
        <begin position="112"/>
        <end position="141"/>
    </location>
</feature>
<dbReference type="Proteomes" id="UP000662200">
    <property type="component" value="Unassembled WGS sequence"/>
</dbReference>
<reference evidence="2" key="1">
    <citation type="journal article" date="2014" name="Int. J. Syst. Evol. Microbiol.">
        <title>Complete genome sequence of Corynebacterium casei LMG S-19264T (=DSM 44701T), isolated from a smear-ripened cheese.</title>
        <authorList>
            <consortium name="US DOE Joint Genome Institute (JGI-PGF)"/>
            <person name="Walter F."/>
            <person name="Albersmeier A."/>
            <person name="Kalinowski J."/>
            <person name="Ruckert C."/>
        </authorList>
    </citation>
    <scope>NUCLEOTIDE SEQUENCE</scope>
    <source>
        <strain evidence="2">JCM 3091</strain>
    </source>
</reference>
<protein>
    <submittedName>
        <fullName evidence="2">Uncharacterized protein</fullName>
    </submittedName>
</protein>
<feature type="compositionally biased region" description="Basic residues" evidence="1">
    <location>
        <begin position="112"/>
        <end position="121"/>
    </location>
</feature>
<name>A0A8J3BJQ6_9ACTN</name>